<gene>
    <name evidence="1" type="ORF">F4821DRAFT_90878</name>
</gene>
<keyword evidence="2" id="KW-1185">Reference proteome</keyword>
<reference evidence="1 2" key="1">
    <citation type="journal article" date="2022" name="New Phytol.">
        <title>Ecological generalism drives hyperdiversity of secondary metabolite gene clusters in xylarialean endophytes.</title>
        <authorList>
            <person name="Franco M.E.E."/>
            <person name="Wisecaver J.H."/>
            <person name="Arnold A.E."/>
            <person name="Ju Y.M."/>
            <person name="Slot J.C."/>
            <person name="Ahrendt S."/>
            <person name="Moore L.P."/>
            <person name="Eastman K.E."/>
            <person name="Scott K."/>
            <person name="Konkel Z."/>
            <person name="Mondo S.J."/>
            <person name="Kuo A."/>
            <person name="Hayes R.D."/>
            <person name="Haridas S."/>
            <person name="Andreopoulos B."/>
            <person name="Riley R."/>
            <person name="LaButti K."/>
            <person name="Pangilinan J."/>
            <person name="Lipzen A."/>
            <person name="Amirebrahimi M."/>
            <person name="Yan J."/>
            <person name="Adam C."/>
            <person name="Keymanesh K."/>
            <person name="Ng V."/>
            <person name="Louie K."/>
            <person name="Northen T."/>
            <person name="Drula E."/>
            <person name="Henrissat B."/>
            <person name="Hsieh H.M."/>
            <person name="Youens-Clark K."/>
            <person name="Lutzoni F."/>
            <person name="Miadlikowska J."/>
            <person name="Eastwood D.C."/>
            <person name="Hamelin R.C."/>
            <person name="Grigoriev I.V."/>
            <person name="U'Ren J.M."/>
        </authorList>
    </citation>
    <scope>NUCLEOTIDE SEQUENCE [LARGE SCALE GENOMIC DNA]</scope>
    <source>
        <strain evidence="1 2">ER1909</strain>
    </source>
</reference>
<organism evidence="1 2">
    <name type="scientific">Hypoxylon rubiginosum</name>
    <dbReference type="NCBI Taxonomy" id="110542"/>
    <lineage>
        <taxon>Eukaryota</taxon>
        <taxon>Fungi</taxon>
        <taxon>Dikarya</taxon>
        <taxon>Ascomycota</taxon>
        <taxon>Pezizomycotina</taxon>
        <taxon>Sordariomycetes</taxon>
        <taxon>Xylariomycetidae</taxon>
        <taxon>Xylariales</taxon>
        <taxon>Hypoxylaceae</taxon>
        <taxon>Hypoxylon</taxon>
    </lineage>
</organism>
<comment type="caution">
    <text evidence="1">The sequence shown here is derived from an EMBL/GenBank/DDBJ whole genome shotgun (WGS) entry which is preliminary data.</text>
</comment>
<proteinExistence type="predicted"/>
<dbReference type="EMBL" id="MU394301">
    <property type="protein sequence ID" value="KAI6088526.1"/>
    <property type="molecule type" value="Genomic_DNA"/>
</dbReference>
<dbReference type="Proteomes" id="UP001497680">
    <property type="component" value="Unassembled WGS sequence"/>
</dbReference>
<name>A0ACC0D7A8_9PEZI</name>
<sequence>MCFQLIERHSACHCLYYQHAIDRCGFYGQPGHSIKIRTILVGYACQRHDEASNNSDSTRQADPQPISQPQFSLNILNNYATPVSFNPDLKNDTNSDDGLSESSDAIDDSDDALARAFLFDDGLGESSVANDNSDKGLALAKAFLFDDELSESSVANDDSDEELALAKEFLFDEDDRSSVTSASSVESITALQHLTNSFLYDAYLHDLWPQIFLREESVTEAKEKIALLILRYSLDLQSLARRRGISEDSISSEIRASQFVKRKRRYLTREIYKRFWEPLLVKSLPAVEGGVIEKVVDDDSDVDDDQQPDTDRFFNLHAFLFESEPFRYFRENVRLFVQKVSSDPLHITWLDSMRISFNNYITSTHSKRMHGTTRRLYWTCKCGLQLHDDYTELQVGALSTLEKLLANYSAKSNDPGDVESHNPNPTPNNLTINGLLSKYLRPKPFDLQLPRYWRRKDSIKPGSCFRALQRNPEETHNYLPTCLPFGRWVSKLYQPEICTITSDQDFFSLLRILYHDNRHILSLSWMRRVKGIHFVQSDVHRTEVASIRSKPALPPEDLKDQYHYDPMPAQLIPPIGSNMLAHFFENPTHASLLPDLYKRIPKKIGNKLTPCQITGMSQGWGIQIVEGIDTFVFFLCGCAGFLVCLLVGVVWSVSRQDVQGGFGIGGFLLAFMIFCGSIVHLSLNP</sequence>
<evidence type="ECO:0000313" key="2">
    <source>
        <dbReference type="Proteomes" id="UP001497680"/>
    </source>
</evidence>
<evidence type="ECO:0000313" key="1">
    <source>
        <dbReference type="EMBL" id="KAI6088526.1"/>
    </source>
</evidence>
<protein>
    <submittedName>
        <fullName evidence="1">Uncharacterized protein</fullName>
    </submittedName>
</protein>
<accession>A0ACC0D7A8</accession>